<dbReference type="Gene3D" id="3.40.1410.10">
    <property type="entry name" value="Chorismate lyase-like"/>
    <property type="match status" value="1"/>
</dbReference>
<dbReference type="InterPro" id="IPR028978">
    <property type="entry name" value="Chorismate_lyase_/UTRA_dom_sf"/>
</dbReference>
<gene>
    <name evidence="3" type="ORF">PV367_07420</name>
</gene>
<dbReference type="AlphaFoldDB" id="A0AAJ2UK74"/>
<reference evidence="3" key="1">
    <citation type="journal article" date="2023" name="Microb. Genom.">
        <title>Mesoterricola silvestris gen. nov., sp. nov., Mesoterricola sediminis sp. nov., Geothrix oryzae sp. nov., Geothrix edaphica sp. nov., Geothrix rubra sp. nov., and Geothrix limicola sp. nov., six novel members of Acidobacteriota isolated from soils.</title>
        <authorList>
            <person name="Weisberg A.J."/>
            <person name="Pearce E."/>
            <person name="Kramer C.G."/>
            <person name="Chang J.H."/>
            <person name="Clarke C.R."/>
        </authorList>
    </citation>
    <scope>NUCLEOTIDE SEQUENCE</scope>
    <source>
        <strain evidence="3">ND06-05F</strain>
    </source>
</reference>
<dbReference type="GO" id="GO:0003677">
    <property type="term" value="F:DNA binding"/>
    <property type="evidence" value="ECO:0007669"/>
    <property type="project" value="InterPro"/>
</dbReference>
<dbReference type="RefSeq" id="WP_319690127.1">
    <property type="nucleotide sequence ID" value="NZ_JARAWN010000028.1"/>
</dbReference>
<comment type="caution">
    <text evidence="3">The sequence shown here is derived from an EMBL/GenBank/DDBJ whole genome shotgun (WGS) entry which is preliminary data.</text>
</comment>
<dbReference type="Proteomes" id="UP001273589">
    <property type="component" value="Unassembled WGS sequence"/>
</dbReference>
<name>A0AAJ2UK74_9ACTN</name>
<sequence length="181" mass="19683">MGSNDAWMGEAQPYLAPRRAGEQDAWSAEAAAHGRRGGQRLLAVEEVDPPAPVRDFFRTEPGEAVVVRRRLILLDDKPVELADSYYPARIARGTRLAEHGKIPGGAVTLLATLGFTPEEDPPEDVHATTATASQCAALDLPPGAPVLVLTRFTTSTTGEPMEVSVMTMTRHLQYRQRKQVV</sequence>
<dbReference type="SUPFAM" id="SSF64288">
    <property type="entry name" value="Chorismate lyase-like"/>
    <property type="match status" value="1"/>
</dbReference>
<accession>A0AAJ2UK74</accession>
<evidence type="ECO:0000313" key="4">
    <source>
        <dbReference type="Proteomes" id="UP001273589"/>
    </source>
</evidence>
<dbReference type="SMART" id="SM00866">
    <property type="entry name" value="UTRA"/>
    <property type="match status" value="1"/>
</dbReference>
<dbReference type="InterPro" id="IPR011663">
    <property type="entry name" value="UTRA"/>
</dbReference>
<evidence type="ECO:0000259" key="2">
    <source>
        <dbReference type="SMART" id="SM00866"/>
    </source>
</evidence>
<evidence type="ECO:0000313" key="3">
    <source>
        <dbReference type="EMBL" id="MDX3129629.1"/>
    </source>
</evidence>
<protein>
    <submittedName>
        <fullName evidence="3">UTRA domain-containing protein</fullName>
    </submittedName>
</protein>
<proteinExistence type="predicted"/>
<dbReference type="GO" id="GO:0045892">
    <property type="term" value="P:negative regulation of DNA-templated transcription"/>
    <property type="evidence" value="ECO:0007669"/>
    <property type="project" value="TreeGrafter"/>
</dbReference>
<dbReference type="PANTHER" id="PTHR44846">
    <property type="entry name" value="MANNOSYL-D-GLYCERATE TRANSPORT/METABOLISM SYSTEM REPRESSOR MNGR-RELATED"/>
    <property type="match status" value="1"/>
</dbReference>
<evidence type="ECO:0000256" key="1">
    <source>
        <dbReference type="SAM" id="MobiDB-lite"/>
    </source>
</evidence>
<feature type="domain" description="UbiC transcription regulator-associated" evidence="2">
    <location>
        <begin position="32"/>
        <end position="174"/>
    </location>
</feature>
<dbReference type="InterPro" id="IPR050679">
    <property type="entry name" value="Bact_HTH_transcr_reg"/>
</dbReference>
<dbReference type="Pfam" id="PF07702">
    <property type="entry name" value="UTRA"/>
    <property type="match status" value="1"/>
</dbReference>
<dbReference type="PANTHER" id="PTHR44846:SF17">
    <property type="entry name" value="GNTR-FAMILY TRANSCRIPTIONAL REGULATOR"/>
    <property type="match status" value="1"/>
</dbReference>
<organism evidence="3 4">
    <name type="scientific">Streptomyces europaeiscabiei</name>
    <dbReference type="NCBI Taxonomy" id="146819"/>
    <lineage>
        <taxon>Bacteria</taxon>
        <taxon>Bacillati</taxon>
        <taxon>Actinomycetota</taxon>
        <taxon>Actinomycetes</taxon>
        <taxon>Kitasatosporales</taxon>
        <taxon>Streptomycetaceae</taxon>
        <taxon>Streptomyces</taxon>
    </lineage>
</organism>
<dbReference type="EMBL" id="JARAWN010000028">
    <property type="protein sequence ID" value="MDX3129629.1"/>
    <property type="molecule type" value="Genomic_DNA"/>
</dbReference>
<feature type="region of interest" description="Disordered" evidence="1">
    <location>
        <begin position="1"/>
        <end position="26"/>
    </location>
</feature>